<reference evidence="2 3" key="1">
    <citation type="submission" date="2019-03" db="EMBL/GenBank/DDBJ databases">
        <title>First draft genome of Liparis tanakae, snailfish: a comprehensive survey of snailfish specific genes.</title>
        <authorList>
            <person name="Kim W."/>
            <person name="Song I."/>
            <person name="Jeong J.-H."/>
            <person name="Kim D."/>
            <person name="Kim S."/>
            <person name="Ryu S."/>
            <person name="Song J.Y."/>
            <person name="Lee S.K."/>
        </authorList>
    </citation>
    <scope>NUCLEOTIDE SEQUENCE [LARGE SCALE GENOMIC DNA]</scope>
    <source>
        <tissue evidence="2">Muscle</tissue>
    </source>
</reference>
<feature type="signal peptide" evidence="1">
    <location>
        <begin position="1"/>
        <end position="27"/>
    </location>
</feature>
<evidence type="ECO:0000313" key="2">
    <source>
        <dbReference type="EMBL" id="TNN26999.1"/>
    </source>
</evidence>
<organism evidence="2 3">
    <name type="scientific">Liparis tanakae</name>
    <name type="common">Tanaka's snailfish</name>
    <dbReference type="NCBI Taxonomy" id="230148"/>
    <lineage>
        <taxon>Eukaryota</taxon>
        <taxon>Metazoa</taxon>
        <taxon>Chordata</taxon>
        <taxon>Craniata</taxon>
        <taxon>Vertebrata</taxon>
        <taxon>Euteleostomi</taxon>
        <taxon>Actinopterygii</taxon>
        <taxon>Neopterygii</taxon>
        <taxon>Teleostei</taxon>
        <taxon>Neoteleostei</taxon>
        <taxon>Acanthomorphata</taxon>
        <taxon>Eupercaria</taxon>
        <taxon>Perciformes</taxon>
        <taxon>Cottioidei</taxon>
        <taxon>Cottales</taxon>
        <taxon>Liparidae</taxon>
        <taxon>Liparis</taxon>
    </lineage>
</organism>
<keyword evidence="1" id="KW-0732">Signal</keyword>
<name>A0A4Z2EDR7_9TELE</name>
<sequence length="141" mass="16389">MTLRTCTLRHLLALVLLLLLQARRGRCHPQCLDYKPPFEPRQPLAFCKEYSKFGCCDLEKDEEVSVKFYTIMANFDHAGYTTCAQFIRSILCQVSPAPTCHIVEVCLHSRCSREGYYVLLVTFEYVTETTIYLYTHTYTLN</sequence>
<gene>
    <name evidence="2" type="primary">Hhipl2_0</name>
    <name evidence="2" type="ORF">EYF80_062858</name>
</gene>
<dbReference type="AlphaFoldDB" id="A0A4Z2EDR7"/>
<proteinExistence type="predicted"/>
<evidence type="ECO:0000256" key="1">
    <source>
        <dbReference type="SAM" id="SignalP"/>
    </source>
</evidence>
<evidence type="ECO:0000313" key="3">
    <source>
        <dbReference type="Proteomes" id="UP000314294"/>
    </source>
</evidence>
<keyword evidence="3" id="KW-1185">Reference proteome</keyword>
<feature type="chain" id="PRO_5021400218" evidence="1">
    <location>
        <begin position="28"/>
        <end position="141"/>
    </location>
</feature>
<protein>
    <submittedName>
        <fullName evidence="2">HHIP-like protein 2</fullName>
    </submittedName>
</protein>
<dbReference type="OrthoDB" id="8940520at2759"/>
<dbReference type="Proteomes" id="UP000314294">
    <property type="component" value="Unassembled WGS sequence"/>
</dbReference>
<accession>A0A4Z2EDR7</accession>
<dbReference type="EMBL" id="SRLO01009073">
    <property type="protein sequence ID" value="TNN26999.1"/>
    <property type="molecule type" value="Genomic_DNA"/>
</dbReference>
<comment type="caution">
    <text evidence="2">The sequence shown here is derived from an EMBL/GenBank/DDBJ whole genome shotgun (WGS) entry which is preliminary data.</text>
</comment>